<dbReference type="InterPro" id="IPR002933">
    <property type="entry name" value="Peptidase_M20"/>
</dbReference>
<dbReference type="Pfam" id="PF01546">
    <property type="entry name" value="Peptidase_M20"/>
    <property type="match status" value="1"/>
</dbReference>
<organism evidence="4 5">
    <name type="scientific">Aspergillus ibericus CBS 121593</name>
    <dbReference type="NCBI Taxonomy" id="1448316"/>
    <lineage>
        <taxon>Eukaryota</taxon>
        <taxon>Fungi</taxon>
        <taxon>Dikarya</taxon>
        <taxon>Ascomycota</taxon>
        <taxon>Pezizomycotina</taxon>
        <taxon>Eurotiomycetes</taxon>
        <taxon>Eurotiomycetidae</taxon>
        <taxon>Eurotiales</taxon>
        <taxon>Aspergillaceae</taxon>
        <taxon>Aspergillus</taxon>
        <taxon>Aspergillus subgen. Circumdati</taxon>
    </lineage>
</organism>
<dbReference type="SUPFAM" id="SSF53187">
    <property type="entry name" value="Zn-dependent exopeptidases"/>
    <property type="match status" value="1"/>
</dbReference>
<feature type="domain" description="Peptidase M20 dimerisation" evidence="3">
    <location>
        <begin position="181"/>
        <end position="273"/>
    </location>
</feature>
<name>A0A395GPL8_9EURO</name>
<dbReference type="AlphaFoldDB" id="A0A395GPL8"/>
<protein>
    <recommendedName>
        <fullName evidence="2">Peptidase M20 domain-containing protein 2</fullName>
    </recommendedName>
</protein>
<accession>A0A395GPL8</accession>
<dbReference type="InterPro" id="IPR017439">
    <property type="entry name" value="Amidohydrolase"/>
</dbReference>
<dbReference type="CDD" id="cd05672">
    <property type="entry name" value="M20_ACY1L2-like"/>
    <property type="match status" value="1"/>
</dbReference>
<dbReference type="OrthoDB" id="6119954at2759"/>
<dbReference type="VEuPathDB" id="FungiDB:BO80DRAFT_448479"/>
<dbReference type="EMBL" id="KZ824464">
    <property type="protein sequence ID" value="RAK97304.1"/>
    <property type="molecule type" value="Genomic_DNA"/>
</dbReference>
<dbReference type="RefSeq" id="XP_025571632.1">
    <property type="nucleotide sequence ID" value="XM_025721673.1"/>
</dbReference>
<dbReference type="Proteomes" id="UP000249402">
    <property type="component" value="Unassembled WGS sequence"/>
</dbReference>
<dbReference type="GO" id="GO:0016805">
    <property type="term" value="F:dipeptidase activity"/>
    <property type="evidence" value="ECO:0007669"/>
    <property type="project" value="InterPro"/>
</dbReference>
<dbReference type="FunFam" id="3.30.70.360:FF:000004">
    <property type="entry name" value="Peptidase M20 domain-containing protein 2"/>
    <property type="match status" value="1"/>
</dbReference>
<dbReference type="NCBIfam" id="TIGR01891">
    <property type="entry name" value="amidohydrolases"/>
    <property type="match status" value="1"/>
</dbReference>
<dbReference type="Gene3D" id="3.40.630.10">
    <property type="entry name" value="Zn peptidases"/>
    <property type="match status" value="1"/>
</dbReference>
<evidence type="ECO:0000313" key="4">
    <source>
        <dbReference type="EMBL" id="RAK97304.1"/>
    </source>
</evidence>
<sequence>MSEQTHNHPLQSVDVINEVTKAIDDASEELRALNLEIFNNPEIAFQEVKACKLLSDWLEQRGWTVRRGVYGIETAFEARFSVKEGGRTVCFNAEYDALPTVGHACGHNLIATSALSSAIGLESILKTHSIPGTLVVMGTPAEESQGGKWLMAQHGAWKGFDSCVMTHGMPDFSTPVCCTKASWKLRAKFRGKSAHAAAGPWTGKNACDAIVHAYTGIALLRQHIQKSESIQGCILEAVKAANLIPDYSEGLFSVRAMTVKGVEELKERVEAVFYGAAGTTGCKVELEWFALYEDVVTNDTLAEQYRQYMLQYLGLQPEQMIPLNEARTVHDSAGSSDFGSCSYICPGIQAMFDIKAPDLPHSIGFREAAQGEIAHREALRAGKANALISLDVLTNDAFAARMKDEFRAAMKEAGRLSE</sequence>
<reference evidence="4 5" key="1">
    <citation type="submission" date="2018-02" db="EMBL/GenBank/DDBJ databases">
        <title>The genomes of Aspergillus section Nigri reveals drivers in fungal speciation.</title>
        <authorList>
            <consortium name="DOE Joint Genome Institute"/>
            <person name="Vesth T.C."/>
            <person name="Nybo J."/>
            <person name="Theobald S."/>
            <person name="Brandl J."/>
            <person name="Frisvad J.C."/>
            <person name="Nielsen K.F."/>
            <person name="Lyhne E.K."/>
            <person name="Kogle M.E."/>
            <person name="Kuo A."/>
            <person name="Riley R."/>
            <person name="Clum A."/>
            <person name="Nolan M."/>
            <person name="Lipzen A."/>
            <person name="Salamov A."/>
            <person name="Henrissat B."/>
            <person name="Wiebenga A."/>
            <person name="De vries R.P."/>
            <person name="Grigoriev I.V."/>
            <person name="Mortensen U.H."/>
            <person name="Andersen M.R."/>
            <person name="Baker S.E."/>
        </authorList>
    </citation>
    <scope>NUCLEOTIDE SEQUENCE [LARGE SCALE GENOMIC DNA]</scope>
    <source>
        <strain evidence="4 5">CBS 121593</strain>
    </source>
</reference>
<evidence type="ECO:0000256" key="2">
    <source>
        <dbReference type="PIRNR" id="PIRNR037226"/>
    </source>
</evidence>
<dbReference type="PIRSF" id="PIRSF037226">
    <property type="entry name" value="Amidohydrolase_ACY1L2_prd"/>
    <property type="match status" value="1"/>
</dbReference>
<keyword evidence="5" id="KW-1185">Reference proteome</keyword>
<evidence type="ECO:0000313" key="5">
    <source>
        <dbReference type="Proteomes" id="UP000249402"/>
    </source>
</evidence>
<dbReference type="PANTHER" id="PTHR30575:SF0">
    <property type="entry name" value="XAA-ARG DIPEPTIDASE"/>
    <property type="match status" value="1"/>
</dbReference>
<dbReference type="InterPro" id="IPR052030">
    <property type="entry name" value="Peptidase_M20/M20A_hydrolases"/>
</dbReference>
<dbReference type="InterPro" id="IPR017144">
    <property type="entry name" value="Xaa-Arg_dipeptidase"/>
</dbReference>
<dbReference type="Pfam" id="PF07687">
    <property type="entry name" value="M20_dimer"/>
    <property type="match status" value="1"/>
</dbReference>
<dbReference type="InterPro" id="IPR011650">
    <property type="entry name" value="Peptidase_M20_dimer"/>
</dbReference>
<evidence type="ECO:0000259" key="3">
    <source>
        <dbReference type="Pfam" id="PF07687"/>
    </source>
</evidence>
<proteinExistence type="inferred from homology"/>
<gene>
    <name evidence="4" type="ORF">BO80DRAFT_448479</name>
</gene>
<dbReference type="GeneID" id="37226538"/>
<dbReference type="SUPFAM" id="SSF55031">
    <property type="entry name" value="Bacterial exopeptidase dimerisation domain"/>
    <property type="match status" value="1"/>
</dbReference>
<dbReference type="InterPro" id="IPR036264">
    <property type="entry name" value="Bact_exopeptidase_dim_dom"/>
</dbReference>
<comment type="similarity">
    <text evidence="1 2">Belongs to the peptidase M20A family.</text>
</comment>
<dbReference type="PANTHER" id="PTHR30575">
    <property type="entry name" value="PEPTIDASE M20"/>
    <property type="match status" value="1"/>
</dbReference>
<evidence type="ECO:0000256" key="1">
    <source>
        <dbReference type="ARBA" id="ARBA00006247"/>
    </source>
</evidence>
<dbReference type="Gene3D" id="3.30.70.360">
    <property type="match status" value="1"/>
</dbReference>